<protein>
    <submittedName>
        <fullName evidence="1">Uncharacterized protein</fullName>
    </submittedName>
</protein>
<gene>
    <name evidence="1" type="ordered locus">VPA1291</name>
</gene>
<organism evidence="1 2">
    <name type="scientific">Vibrio parahaemolyticus serotype O3:K6 (strain RIMD 2210633)</name>
    <dbReference type="NCBI Taxonomy" id="223926"/>
    <lineage>
        <taxon>Bacteria</taxon>
        <taxon>Pseudomonadati</taxon>
        <taxon>Pseudomonadota</taxon>
        <taxon>Gammaproteobacteria</taxon>
        <taxon>Vibrionales</taxon>
        <taxon>Vibrionaceae</taxon>
        <taxon>Vibrio</taxon>
    </lineage>
</organism>
<dbReference type="AlphaFoldDB" id="Q87GM4"/>
<evidence type="ECO:0000313" key="2">
    <source>
        <dbReference type="Proteomes" id="UP000002493"/>
    </source>
</evidence>
<dbReference type="HOGENOM" id="CLU_3359166_0_0_6"/>
<dbReference type="Proteomes" id="UP000002493">
    <property type="component" value="Chromosome 2"/>
</dbReference>
<reference evidence="1 2" key="1">
    <citation type="journal article" date="2003" name="Lancet">
        <title>Genome sequence of Vibrio parahaemolyticus: a pathogenic mechanism distinct from that of V. cholerae.</title>
        <authorList>
            <person name="Makino K."/>
            <person name="Oshima K."/>
            <person name="Kurokawa K."/>
            <person name="Yokoyama K."/>
            <person name="Uda T."/>
            <person name="Tagomori K."/>
            <person name="Iijima Y."/>
            <person name="Najima M."/>
            <person name="Nakano M."/>
            <person name="Yamashita A."/>
            <person name="Kubota Y."/>
            <person name="Kimura S."/>
            <person name="Yasunaga T."/>
            <person name="Honda T."/>
            <person name="Shinagawa H."/>
            <person name="Hattori M."/>
            <person name="Iida T."/>
        </authorList>
    </citation>
    <scope>NUCLEOTIDE SEQUENCE [LARGE SCALE GENOMIC DNA]</scope>
    <source>
        <strain evidence="2">RIMD 2210633</strain>
    </source>
</reference>
<proteinExistence type="predicted"/>
<sequence length="36" mass="4394">MLHHYKPTLVCAEKQSKFEHPLDIYQTLKTYRTLIF</sequence>
<dbReference type="KEGG" id="vpa:VPA1291"/>
<dbReference type="EMBL" id="BA000032">
    <property type="protein sequence ID" value="BAC62634.1"/>
    <property type="molecule type" value="Genomic_DNA"/>
</dbReference>
<accession>Q87GM4</accession>
<name>Q87GM4_VIBPA</name>
<evidence type="ECO:0000313" key="1">
    <source>
        <dbReference type="EMBL" id="BAC62634.1"/>
    </source>
</evidence>